<organism evidence="2 3">
    <name type="scientific">Panaeolus cyanescens</name>
    <dbReference type="NCBI Taxonomy" id="181874"/>
    <lineage>
        <taxon>Eukaryota</taxon>
        <taxon>Fungi</taxon>
        <taxon>Dikarya</taxon>
        <taxon>Basidiomycota</taxon>
        <taxon>Agaricomycotina</taxon>
        <taxon>Agaricomycetes</taxon>
        <taxon>Agaricomycetidae</taxon>
        <taxon>Agaricales</taxon>
        <taxon>Agaricineae</taxon>
        <taxon>Galeropsidaceae</taxon>
        <taxon>Panaeolus</taxon>
    </lineage>
</organism>
<protein>
    <recommendedName>
        <fullName evidence="4">P-loop containing nucleoside triphosphate hydrolase protein</fullName>
    </recommendedName>
</protein>
<sequence length="319" mass="35725">MSSPPSGRLIDEESSTTTATFMEQGKIVLILCGLIASGKSTFAEALELFCPEFRRCNQDDLGNRGRVEQLARESLNQGLSVCIDRTNFNAVQRSYWTRIANESPETEIWVLVFDTPYETCAARLKTRTLHPTITDPEQGLSILARFANDFEFPHPQEGFDRIAYLKPTEYNFPINSRTEVLDIIGRVRQSPRIPRTNPVVIPIASGWSNRGSWRGSGQPGFHHDSNRGGFRGRGGWGQRQYNNYHGVPRGRGANFAAGPSHRGHPHATQYRGNNMFGAQRGEQGLSSWRRDSRTTDKQDVSSEIARSSEGTQKDPLVID</sequence>
<dbReference type="InterPro" id="IPR027417">
    <property type="entry name" value="P-loop_NTPase"/>
</dbReference>
<dbReference type="Gene3D" id="3.40.50.300">
    <property type="entry name" value="P-loop containing nucleotide triphosphate hydrolases"/>
    <property type="match status" value="1"/>
</dbReference>
<dbReference type="PANTHER" id="PTHR12083:SF9">
    <property type="entry name" value="BIFUNCTIONAL POLYNUCLEOTIDE PHOSPHATASE_KINASE"/>
    <property type="match status" value="1"/>
</dbReference>
<reference evidence="2 3" key="1">
    <citation type="journal article" date="2018" name="Evol. Lett.">
        <title>Horizontal gene cluster transfer increased hallucinogenic mushroom diversity.</title>
        <authorList>
            <person name="Reynolds H.T."/>
            <person name="Vijayakumar V."/>
            <person name="Gluck-Thaler E."/>
            <person name="Korotkin H.B."/>
            <person name="Matheny P.B."/>
            <person name="Slot J.C."/>
        </authorList>
    </citation>
    <scope>NUCLEOTIDE SEQUENCE [LARGE SCALE GENOMIC DNA]</scope>
    <source>
        <strain evidence="2 3">2629</strain>
    </source>
</reference>
<evidence type="ECO:0008006" key="4">
    <source>
        <dbReference type="Google" id="ProtNLM"/>
    </source>
</evidence>
<keyword evidence="3" id="KW-1185">Reference proteome</keyword>
<dbReference type="SUPFAM" id="SSF52540">
    <property type="entry name" value="P-loop containing nucleoside triphosphate hydrolases"/>
    <property type="match status" value="1"/>
</dbReference>
<feature type="region of interest" description="Disordered" evidence="1">
    <location>
        <begin position="211"/>
        <end position="239"/>
    </location>
</feature>
<dbReference type="GO" id="GO:0003690">
    <property type="term" value="F:double-stranded DNA binding"/>
    <property type="evidence" value="ECO:0007669"/>
    <property type="project" value="TreeGrafter"/>
</dbReference>
<comment type="caution">
    <text evidence="2">The sequence shown here is derived from an EMBL/GenBank/DDBJ whole genome shotgun (WGS) entry which is preliminary data.</text>
</comment>
<accession>A0A409VDT1</accession>
<dbReference type="PANTHER" id="PTHR12083">
    <property type="entry name" value="BIFUNCTIONAL POLYNUCLEOTIDE PHOSPHATASE/KINASE"/>
    <property type="match status" value="1"/>
</dbReference>
<name>A0A409VDT1_9AGAR</name>
<dbReference type="EMBL" id="NHTK01006124">
    <property type="protein sequence ID" value="PPQ63380.1"/>
    <property type="molecule type" value="Genomic_DNA"/>
</dbReference>
<dbReference type="InParanoid" id="A0A409VDT1"/>
<dbReference type="AlphaFoldDB" id="A0A409VDT1"/>
<evidence type="ECO:0000313" key="2">
    <source>
        <dbReference type="EMBL" id="PPQ63380.1"/>
    </source>
</evidence>
<evidence type="ECO:0000313" key="3">
    <source>
        <dbReference type="Proteomes" id="UP000284842"/>
    </source>
</evidence>
<feature type="region of interest" description="Disordered" evidence="1">
    <location>
        <begin position="256"/>
        <end position="319"/>
    </location>
</feature>
<dbReference type="GO" id="GO:0006281">
    <property type="term" value="P:DNA repair"/>
    <property type="evidence" value="ECO:0007669"/>
    <property type="project" value="TreeGrafter"/>
</dbReference>
<evidence type="ECO:0000256" key="1">
    <source>
        <dbReference type="SAM" id="MobiDB-lite"/>
    </source>
</evidence>
<dbReference type="GO" id="GO:0046404">
    <property type="term" value="F:ATP-dependent polydeoxyribonucleotide 5'-hydroxyl-kinase activity"/>
    <property type="evidence" value="ECO:0007669"/>
    <property type="project" value="TreeGrafter"/>
</dbReference>
<gene>
    <name evidence="2" type="ORF">CVT24_005645</name>
</gene>
<dbReference type="OrthoDB" id="3512845at2759"/>
<dbReference type="Proteomes" id="UP000284842">
    <property type="component" value="Unassembled WGS sequence"/>
</dbReference>
<feature type="compositionally biased region" description="Basic and acidic residues" evidence="1">
    <location>
        <begin position="288"/>
        <end position="300"/>
    </location>
</feature>
<proteinExistence type="predicted"/>
<dbReference type="Pfam" id="PF13671">
    <property type="entry name" value="AAA_33"/>
    <property type="match status" value="1"/>
</dbReference>
<dbReference type="GO" id="GO:0046403">
    <property type="term" value="F:polynucleotide 3'-phosphatase activity"/>
    <property type="evidence" value="ECO:0007669"/>
    <property type="project" value="TreeGrafter"/>
</dbReference>
<dbReference type="STRING" id="181874.A0A409VDT1"/>